<organism evidence="2 3">
    <name type="scientific">Orbilia oligospora</name>
    <name type="common">Nematode-trapping fungus</name>
    <name type="synonym">Arthrobotrys oligospora</name>
    <dbReference type="NCBI Taxonomy" id="2813651"/>
    <lineage>
        <taxon>Eukaryota</taxon>
        <taxon>Fungi</taxon>
        <taxon>Dikarya</taxon>
        <taxon>Ascomycota</taxon>
        <taxon>Pezizomycotina</taxon>
        <taxon>Orbiliomycetes</taxon>
        <taxon>Orbiliales</taxon>
        <taxon>Orbiliaceae</taxon>
        <taxon>Orbilia</taxon>
    </lineage>
</organism>
<evidence type="ECO:0000313" key="2">
    <source>
        <dbReference type="EMBL" id="KAF3085422.1"/>
    </source>
</evidence>
<evidence type="ECO:0000313" key="3">
    <source>
        <dbReference type="Proteomes" id="UP000475325"/>
    </source>
</evidence>
<dbReference type="EMBL" id="WIQW01000090">
    <property type="protein sequence ID" value="KAF3085422.1"/>
    <property type="molecule type" value="Genomic_DNA"/>
</dbReference>
<evidence type="ECO:0000256" key="1">
    <source>
        <dbReference type="SAM" id="MobiDB-lite"/>
    </source>
</evidence>
<comment type="caution">
    <text evidence="2">The sequence shown here is derived from an EMBL/GenBank/DDBJ whole genome shotgun (WGS) entry which is preliminary data.</text>
</comment>
<proteinExistence type="predicted"/>
<sequence length="467" mass="54655">MTSVPLQSLPFDIKFSILANLADIRSLNVLCEAFPEFVAVYDSYRSIIEGEVYVRDALAYYKREACWLAFYRERLYNHEVPRKELLQVVMEYKIYPEPPTAKNIQQELHLVGPLYNVLQQFQPEFRSYSEFPVGKKEIDSIARNHRVIVAIYEQFISTEQLKRLPDLSAYSIERRKIRKASGHRRYLLATMEEERRIMTALYRLFVAVNMVVHDRWLGGIRDSWGFWGNIHVRAVRDFLVDEVRRIVERELADTDHKSCEALTGLVLLHEFPDNLVNWVNGSRGIAQSDLKNQIQYLRELDNEGTENAKAPNVPLWNQSLYFLDVDSWLDVQGYGRVVSNLRLQAPQARHYRRLRVSERQVFMVPSADVHHVEQFLHSPIDLCASVWDERRLKHWGYRFCAWMMGYLDDSYGYSRDPEPEAEPGSEGEDEELPERFSTRKYKAGWGARRVRRLVSSEAGCQSGIHTL</sequence>
<name>A0A7C8N4K4_ORBOL</name>
<gene>
    <name evidence="2" type="ORF">TWF102_011565</name>
</gene>
<dbReference type="AlphaFoldDB" id="A0A7C8N4K4"/>
<accession>A0A7C8N4K4</accession>
<reference evidence="2 3" key="1">
    <citation type="submission" date="2019-06" db="EMBL/GenBank/DDBJ databases">
        <authorList>
            <person name="Palmer J.M."/>
        </authorList>
    </citation>
    <scope>NUCLEOTIDE SEQUENCE [LARGE SCALE GENOMIC DNA]</scope>
    <source>
        <strain evidence="2 3">TWF102</strain>
    </source>
</reference>
<feature type="compositionally biased region" description="Acidic residues" evidence="1">
    <location>
        <begin position="419"/>
        <end position="432"/>
    </location>
</feature>
<dbReference type="Proteomes" id="UP000475325">
    <property type="component" value="Unassembled WGS sequence"/>
</dbReference>
<feature type="region of interest" description="Disordered" evidence="1">
    <location>
        <begin position="415"/>
        <end position="434"/>
    </location>
</feature>
<protein>
    <submittedName>
        <fullName evidence="2">Uncharacterized protein</fullName>
    </submittedName>
</protein>